<protein>
    <submittedName>
        <fullName evidence="2">Uncharacterized protein</fullName>
    </submittedName>
</protein>
<gene>
    <name evidence="2" type="ORF">Purlil1_13290</name>
</gene>
<accession>A0ABR0BEJ9</accession>
<name>A0ABR0BEJ9_PURLI</name>
<evidence type="ECO:0000256" key="1">
    <source>
        <dbReference type="SAM" id="MobiDB-lite"/>
    </source>
</evidence>
<feature type="compositionally biased region" description="Basic and acidic residues" evidence="1">
    <location>
        <begin position="180"/>
        <end position="190"/>
    </location>
</feature>
<dbReference type="Proteomes" id="UP001287286">
    <property type="component" value="Unassembled WGS sequence"/>
</dbReference>
<sequence length="369" mass="39810">MTGIAISTEGNGLEPKGCKFPCDVVHQNCERALLAIERAAVVGHFYRHSSNALRSEWSGTLIAPSAWGGLRGTSLVAEAHQNCDVCLLAFENVVSWSSSTLQMRFRLNGRSSGAPANRATLGEQGEPCRRCRATWVSQAPLQRKRRGGWLSTWDGRILIGSRVMRIVAGPSTRYSRQSRRRDGSNLKPEHANTIGSLNPRGVLTEKLATTPPLPPSSGANSPVGSPLTFARHLQTLLGRLRNVKEDWCSTQRATNDKEDASQVIGDRPLQETRSCRGVQAIAPQPVIAASASRAVRVMSLSLDDAGCWRTEVAAATGPTLRRPAHAFTAEMNFNAAWADCVLHAGGLLPPTRNEALTLALGSLLILTVI</sequence>
<proteinExistence type="predicted"/>
<comment type="caution">
    <text evidence="2">The sequence shown here is derived from an EMBL/GenBank/DDBJ whole genome shotgun (WGS) entry which is preliminary data.</text>
</comment>
<evidence type="ECO:0000313" key="3">
    <source>
        <dbReference type="Proteomes" id="UP001287286"/>
    </source>
</evidence>
<keyword evidence="3" id="KW-1185">Reference proteome</keyword>
<evidence type="ECO:0000313" key="2">
    <source>
        <dbReference type="EMBL" id="KAK4072646.1"/>
    </source>
</evidence>
<organism evidence="2 3">
    <name type="scientific">Purpureocillium lilacinum</name>
    <name type="common">Paecilomyces lilacinus</name>
    <dbReference type="NCBI Taxonomy" id="33203"/>
    <lineage>
        <taxon>Eukaryota</taxon>
        <taxon>Fungi</taxon>
        <taxon>Dikarya</taxon>
        <taxon>Ascomycota</taxon>
        <taxon>Pezizomycotina</taxon>
        <taxon>Sordariomycetes</taxon>
        <taxon>Hypocreomycetidae</taxon>
        <taxon>Hypocreales</taxon>
        <taxon>Ophiocordycipitaceae</taxon>
        <taxon>Purpureocillium</taxon>
    </lineage>
</organism>
<reference evidence="2 3" key="1">
    <citation type="journal article" date="2024" name="Microbiol. Resour. Announc.">
        <title>Genome annotations for the ascomycete fungi Trichoderma harzianum, Trichoderma aggressivum, and Purpureocillium lilacinum.</title>
        <authorList>
            <person name="Beijen E.P.W."/>
            <person name="Ohm R.A."/>
        </authorList>
    </citation>
    <scope>NUCLEOTIDE SEQUENCE [LARGE SCALE GENOMIC DNA]</scope>
    <source>
        <strain evidence="2 3">CBS 150709</strain>
    </source>
</reference>
<dbReference type="EMBL" id="JAWRVI010000194">
    <property type="protein sequence ID" value="KAK4072646.1"/>
    <property type="molecule type" value="Genomic_DNA"/>
</dbReference>
<feature type="region of interest" description="Disordered" evidence="1">
    <location>
        <begin position="170"/>
        <end position="200"/>
    </location>
</feature>